<feature type="compositionally biased region" description="Polar residues" evidence="5">
    <location>
        <begin position="244"/>
        <end position="262"/>
    </location>
</feature>
<dbReference type="OrthoDB" id="3363836at2759"/>
<sequence length="596" mass="63178">MFDRPPFRVGLMGGLSADTHVKRAACDLASGALYSFPNASSVVDASQPVTFKWNTACPMDTDVDLYLYAASSQNGQIQVWLNAPFASGEYTAILRPKWWNDTTTADLQLTILNAGTQPWDSTSPPGPIFKVTYPADKMFTTTTVNGQAQTNTAAAAATQSKDTIFQNVSVNDAGRSGISKGAIAAAVIVPLLFLAVIAGVAVWFWRKREAEKLKRWSQAMSSASNLEWEKGARPGETRGAVLSRPNTNFSARPMSQFSGRPNSHATSSVYAVENNMAGTGAAGNFPHPPAFGQFRSQSAENLSIRSSMVLPDGSVRQSRISFAETTRGDRRSRLSVGDNLSRPNIAGRLPAGSRSADALHTMGHQRNASYATGSAIADEDDINVSPSQLQGPDAFADAQMRRAANGQRIGRKSILGGSRRNSTTSTIDAADLKYADSARGSVDELREMEASVLARRSQISLTSRSSPAPGSAGPTHQYYDTNQMESLSAEPSPVHPLSPSGQAGPGGSSTVQYGPDQMLAVYAQRKAGTPMASAPAPGDMRSFVHLNNGTMSSNAVNALPHPGPKYNNLAVPPNGKGQTRNSDGSAYSEDAVGEAR</sequence>
<evidence type="ECO:0000256" key="4">
    <source>
        <dbReference type="ARBA" id="ARBA00023136"/>
    </source>
</evidence>
<protein>
    <submittedName>
        <fullName evidence="7">Uncharacterized protein</fullName>
    </submittedName>
</protein>
<evidence type="ECO:0000313" key="8">
    <source>
        <dbReference type="Proteomes" id="UP000193218"/>
    </source>
</evidence>
<keyword evidence="3 6" id="KW-1133">Transmembrane helix</keyword>
<organism evidence="7 8">
    <name type="scientific">Kockovaella imperatae</name>
    <dbReference type="NCBI Taxonomy" id="4999"/>
    <lineage>
        <taxon>Eukaryota</taxon>
        <taxon>Fungi</taxon>
        <taxon>Dikarya</taxon>
        <taxon>Basidiomycota</taxon>
        <taxon>Agaricomycotina</taxon>
        <taxon>Tremellomycetes</taxon>
        <taxon>Tremellales</taxon>
        <taxon>Cuniculitremaceae</taxon>
        <taxon>Kockovaella</taxon>
    </lineage>
</organism>
<keyword evidence="4 6" id="KW-0472">Membrane</keyword>
<dbReference type="PANTHER" id="PTHR15549:SF26">
    <property type="entry name" value="AXIAL BUDDING PATTERN PROTEIN 2-RELATED"/>
    <property type="match status" value="1"/>
</dbReference>
<dbReference type="GO" id="GO:0071944">
    <property type="term" value="C:cell periphery"/>
    <property type="evidence" value="ECO:0007669"/>
    <property type="project" value="UniProtKB-ARBA"/>
</dbReference>
<dbReference type="RefSeq" id="XP_021868791.1">
    <property type="nucleotide sequence ID" value="XM_022018639.1"/>
</dbReference>
<feature type="compositionally biased region" description="Low complexity" evidence="5">
    <location>
        <begin position="465"/>
        <end position="474"/>
    </location>
</feature>
<feature type="region of interest" description="Disordered" evidence="5">
    <location>
        <begin position="550"/>
        <end position="596"/>
    </location>
</feature>
<keyword evidence="8" id="KW-1185">Reference proteome</keyword>
<feature type="region of interest" description="Disordered" evidence="5">
    <location>
        <begin position="236"/>
        <end position="262"/>
    </location>
</feature>
<dbReference type="PANTHER" id="PTHR15549">
    <property type="entry name" value="PAIRED IMMUNOGLOBULIN-LIKE TYPE 2 RECEPTOR"/>
    <property type="match status" value="1"/>
</dbReference>
<dbReference type="Proteomes" id="UP000193218">
    <property type="component" value="Unassembled WGS sequence"/>
</dbReference>
<dbReference type="AlphaFoldDB" id="A0A1Y1U927"/>
<feature type="transmembrane region" description="Helical" evidence="6">
    <location>
        <begin position="182"/>
        <end position="205"/>
    </location>
</feature>
<evidence type="ECO:0000256" key="1">
    <source>
        <dbReference type="ARBA" id="ARBA00004167"/>
    </source>
</evidence>
<dbReference type="EMBL" id="NBSH01000014">
    <property type="protein sequence ID" value="ORX34528.1"/>
    <property type="molecule type" value="Genomic_DNA"/>
</dbReference>
<dbReference type="GeneID" id="33560448"/>
<feature type="region of interest" description="Disordered" evidence="5">
    <location>
        <begin position="404"/>
        <end position="424"/>
    </location>
</feature>
<evidence type="ECO:0000256" key="2">
    <source>
        <dbReference type="ARBA" id="ARBA00022692"/>
    </source>
</evidence>
<evidence type="ECO:0000256" key="3">
    <source>
        <dbReference type="ARBA" id="ARBA00022989"/>
    </source>
</evidence>
<accession>A0A1Y1U927</accession>
<gene>
    <name evidence="7" type="ORF">BD324DRAFT_653301</name>
</gene>
<comment type="caution">
    <text evidence="7">The sequence shown here is derived from an EMBL/GenBank/DDBJ whole genome shotgun (WGS) entry which is preliminary data.</text>
</comment>
<evidence type="ECO:0000256" key="5">
    <source>
        <dbReference type="SAM" id="MobiDB-lite"/>
    </source>
</evidence>
<proteinExistence type="predicted"/>
<dbReference type="STRING" id="4999.A0A1Y1U927"/>
<evidence type="ECO:0000313" key="7">
    <source>
        <dbReference type="EMBL" id="ORX34528.1"/>
    </source>
</evidence>
<keyword evidence="2 6" id="KW-0812">Transmembrane</keyword>
<dbReference type="InterPro" id="IPR051694">
    <property type="entry name" value="Immunoregulatory_rcpt-like"/>
</dbReference>
<feature type="region of interest" description="Disordered" evidence="5">
    <location>
        <begin position="456"/>
        <end position="512"/>
    </location>
</feature>
<comment type="subcellular location">
    <subcellularLocation>
        <location evidence="1">Membrane</location>
        <topology evidence="1">Single-pass membrane protein</topology>
    </subcellularLocation>
</comment>
<evidence type="ECO:0000256" key="6">
    <source>
        <dbReference type="SAM" id="Phobius"/>
    </source>
</evidence>
<name>A0A1Y1U927_9TREE</name>
<reference evidence="7 8" key="1">
    <citation type="submission" date="2017-03" db="EMBL/GenBank/DDBJ databases">
        <title>Widespread Adenine N6-methylation of Active Genes in Fungi.</title>
        <authorList>
            <consortium name="DOE Joint Genome Institute"/>
            <person name="Mondo S.J."/>
            <person name="Dannebaum R.O."/>
            <person name="Kuo R.C."/>
            <person name="Louie K.B."/>
            <person name="Bewick A.J."/>
            <person name="Labutti K."/>
            <person name="Haridas S."/>
            <person name="Kuo A."/>
            <person name="Salamov A."/>
            <person name="Ahrendt S.R."/>
            <person name="Lau R."/>
            <person name="Bowen B.P."/>
            <person name="Lipzen A."/>
            <person name="Sullivan W."/>
            <person name="Andreopoulos W.B."/>
            <person name="Clum A."/>
            <person name="Lindquist E."/>
            <person name="Daum C."/>
            <person name="Northen T.R."/>
            <person name="Ramamoorthy G."/>
            <person name="Schmitz R.J."/>
            <person name="Gryganskyi A."/>
            <person name="Culley D."/>
            <person name="Magnuson J."/>
            <person name="James T.Y."/>
            <person name="O'Malley M.A."/>
            <person name="Stajich J.E."/>
            <person name="Spatafora J.W."/>
            <person name="Visel A."/>
            <person name="Grigoriev I.V."/>
        </authorList>
    </citation>
    <scope>NUCLEOTIDE SEQUENCE [LARGE SCALE GENOMIC DNA]</scope>
    <source>
        <strain evidence="7 8">NRRL Y-17943</strain>
    </source>
</reference>
<dbReference type="GO" id="GO:0016020">
    <property type="term" value="C:membrane"/>
    <property type="evidence" value="ECO:0007669"/>
    <property type="project" value="UniProtKB-SubCell"/>
</dbReference>
<dbReference type="InParanoid" id="A0A1Y1U927"/>
<feature type="compositionally biased region" description="Polar residues" evidence="5">
    <location>
        <begin position="576"/>
        <end position="585"/>
    </location>
</feature>